<proteinExistence type="evidence at transcript level"/>
<feature type="transmembrane region" description="Helical" evidence="1">
    <location>
        <begin position="15"/>
        <end position="33"/>
    </location>
</feature>
<sequence length="52" mass="6308">MFDYAISQLDKKEFLILKSFYHFLILCLCRSSLQMKRSKTSMTNTGHYEQRR</sequence>
<keyword evidence="1" id="KW-0472">Membrane</keyword>
<name>I3SKD0_LOTJA</name>
<protein>
    <submittedName>
        <fullName evidence="2">Uncharacterized protein</fullName>
    </submittedName>
</protein>
<keyword evidence="1" id="KW-0812">Transmembrane</keyword>
<reference evidence="2" key="1">
    <citation type="submission" date="2012-05" db="EMBL/GenBank/DDBJ databases">
        <authorList>
            <person name="Krishnakumar V."/>
            <person name="Cheung F."/>
            <person name="Xiao Y."/>
            <person name="Chan A."/>
            <person name="Moskal W.A."/>
            <person name="Town C.D."/>
        </authorList>
    </citation>
    <scope>NUCLEOTIDE SEQUENCE</scope>
</reference>
<dbReference type="EMBL" id="BT140927">
    <property type="protein sequence ID" value="AFK40722.1"/>
    <property type="molecule type" value="mRNA"/>
</dbReference>
<keyword evidence="1" id="KW-1133">Transmembrane helix</keyword>
<evidence type="ECO:0000256" key="1">
    <source>
        <dbReference type="SAM" id="Phobius"/>
    </source>
</evidence>
<evidence type="ECO:0000313" key="2">
    <source>
        <dbReference type="EMBL" id="AFK40722.1"/>
    </source>
</evidence>
<dbReference type="AlphaFoldDB" id="I3SKD0"/>
<organism evidence="2">
    <name type="scientific">Lotus japonicus</name>
    <name type="common">Lotus corniculatus var. japonicus</name>
    <dbReference type="NCBI Taxonomy" id="34305"/>
    <lineage>
        <taxon>Eukaryota</taxon>
        <taxon>Viridiplantae</taxon>
        <taxon>Streptophyta</taxon>
        <taxon>Embryophyta</taxon>
        <taxon>Tracheophyta</taxon>
        <taxon>Spermatophyta</taxon>
        <taxon>Magnoliopsida</taxon>
        <taxon>eudicotyledons</taxon>
        <taxon>Gunneridae</taxon>
        <taxon>Pentapetalae</taxon>
        <taxon>rosids</taxon>
        <taxon>fabids</taxon>
        <taxon>Fabales</taxon>
        <taxon>Fabaceae</taxon>
        <taxon>Papilionoideae</taxon>
        <taxon>50 kb inversion clade</taxon>
        <taxon>NPAAA clade</taxon>
        <taxon>Hologalegina</taxon>
        <taxon>robinioid clade</taxon>
        <taxon>Loteae</taxon>
        <taxon>Lotus</taxon>
    </lineage>
</organism>
<accession>I3SKD0</accession>